<protein>
    <submittedName>
        <fullName evidence="1">Uncharacterized protein</fullName>
    </submittedName>
</protein>
<reference evidence="1" key="1">
    <citation type="submission" date="2019-08" db="EMBL/GenBank/DDBJ databases">
        <authorList>
            <person name="Kucharzyk K."/>
            <person name="Murdoch R.W."/>
            <person name="Higgins S."/>
            <person name="Loffler F."/>
        </authorList>
    </citation>
    <scope>NUCLEOTIDE SEQUENCE</scope>
</reference>
<comment type="caution">
    <text evidence="1">The sequence shown here is derived from an EMBL/GenBank/DDBJ whole genome shotgun (WGS) entry which is preliminary data.</text>
</comment>
<gene>
    <name evidence="1" type="ORF">SDC9_121887</name>
</gene>
<organism evidence="1">
    <name type="scientific">bioreactor metagenome</name>
    <dbReference type="NCBI Taxonomy" id="1076179"/>
    <lineage>
        <taxon>unclassified sequences</taxon>
        <taxon>metagenomes</taxon>
        <taxon>ecological metagenomes</taxon>
    </lineage>
</organism>
<evidence type="ECO:0000313" key="1">
    <source>
        <dbReference type="EMBL" id="MPM74898.1"/>
    </source>
</evidence>
<accession>A0A645CDC4</accession>
<dbReference type="Gene3D" id="2.40.160.170">
    <property type="match status" value="1"/>
</dbReference>
<dbReference type="AlphaFoldDB" id="A0A645CDC4"/>
<name>A0A645CDC4_9ZZZZ</name>
<proteinExistence type="predicted"/>
<sequence>MRTTKLTLCLLFTGILFVSAGDFKPQFGLSLKGSTYGLGADVYFRPFKVLAVKAGYEGLATQLTADMVQPIAGDAVSVKIPMPSGSDMIFNPEARYNTGSLSVQLGFQPIGLFYLTAGLGTFNLDMQVLGVPATDLSFGSQEVPNVGTVTPIIKKEDLGNFKIQFNPSKKLAPYFGIGLGSFVPRNNRLSFALELGAYYMGSPILSATLPEGLKSENIDYGAQITESQKQQYFGSIESEIDGFINDMQTQINTKVDDINTQIEPFKFYPVLKLTIGIKVL</sequence>
<dbReference type="EMBL" id="VSSQ01026266">
    <property type="protein sequence ID" value="MPM74898.1"/>
    <property type="molecule type" value="Genomic_DNA"/>
</dbReference>